<comment type="similarity">
    <text evidence="1">Belongs to the peptidase S1 family. Snake venom subfamily.</text>
</comment>
<keyword evidence="8" id="KW-1185">Reference proteome</keyword>
<evidence type="ECO:0000256" key="4">
    <source>
        <dbReference type="ARBA" id="ARBA00022825"/>
    </source>
</evidence>
<dbReference type="Gene3D" id="2.40.10.10">
    <property type="entry name" value="Trypsin-like serine proteases"/>
    <property type="match status" value="2"/>
</dbReference>
<dbReference type="InterPro" id="IPR009003">
    <property type="entry name" value="Peptidase_S1_PA"/>
</dbReference>
<organism evidence="8 9">
    <name type="scientific">Gekko japonicus</name>
    <name type="common">Schlegel's Japanese gecko</name>
    <dbReference type="NCBI Taxonomy" id="146911"/>
    <lineage>
        <taxon>Eukaryota</taxon>
        <taxon>Metazoa</taxon>
        <taxon>Chordata</taxon>
        <taxon>Craniata</taxon>
        <taxon>Vertebrata</taxon>
        <taxon>Euteleostomi</taxon>
        <taxon>Lepidosauria</taxon>
        <taxon>Squamata</taxon>
        <taxon>Bifurcata</taxon>
        <taxon>Gekkota</taxon>
        <taxon>Gekkonidae</taxon>
        <taxon>Gekkoninae</taxon>
        <taxon>Gekko</taxon>
    </lineage>
</organism>
<keyword evidence="4 6" id="KW-0720">Serine protease</keyword>
<gene>
    <name evidence="9" type="primary">LOC107106347</name>
</gene>
<dbReference type="InterPro" id="IPR001254">
    <property type="entry name" value="Trypsin_dom"/>
</dbReference>
<name>A0ABM1JKI2_GEKJA</name>
<evidence type="ECO:0000259" key="7">
    <source>
        <dbReference type="PROSITE" id="PS50240"/>
    </source>
</evidence>
<evidence type="ECO:0000256" key="3">
    <source>
        <dbReference type="ARBA" id="ARBA00022801"/>
    </source>
</evidence>
<evidence type="ECO:0000313" key="8">
    <source>
        <dbReference type="Proteomes" id="UP000694871"/>
    </source>
</evidence>
<dbReference type="Proteomes" id="UP000694871">
    <property type="component" value="Unplaced"/>
</dbReference>
<dbReference type="GeneID" id="107106347"/>
<reference evidence="9" key="1">
    <citation type="submission" date="2025-08" db="UniProtKB">
        <authorList>
            <consortium name="RefSeq"/>
        </authorList>
    </citation>
    <scope>IDENTIFICATION</scope>
</reference>
<keyword evidence="2 6" id="KW-0645">Protease</keyword>
<dbReference type="InterPro" id="IPR033116">
    <property type="entry name" value="TRYPSIN_SER"/>
</dbReference>
<dbReference type="InterPro" id="IPR043504">
    <property type="entry name" value="Peptidase_S1_PA_chymotrypsin"/>
</dbReference>
<dbReference type="RefSeq" id="XP_015261969.1">
    <property type="nucleotide sequence ID" value="XM_015406483.1"/>
</dbReference>
<proteinExistence type="inferred from homology"/>
<dbReference type="PROSITE" id="PS00134">
    <property type="entry name" value="TRYPSIN_HIS"/>
    <property type="match status" value="1"/>
</dbReference>
<protein>
    <submittedName>
        <fullName evidence="9">Suppressor of tumorigenicity 14 protein-like</fullName>
    </submittedName>
</protein>
<dbReference type="PRINTS" id="PR00722">
    <property type="entry name" value="CHYMOTRYPSIN"/>
</dbReference>
<dbReference type="PANTHER" id="PTHR24252:SF17">
    <property type="entry name" value="SUPPRESSOR OF TUMORIGENICITY 14 PROTEIN HOMOLOG-RELATED"/>
    <property type="match status" value="1"/>
</dbReference>
<dbReference type="PANTHER" id="PTHR24252">
    <property type="entry name" value="ACROSIN-RELATED"/>
    <property type="match status" value="1"/>
</dbReference>
<dbReference type="Pfam" id="PF00089">
    <property type="entry name" value="Trypsin"/>
    <property type="match status" value="1"/>
</dbReference>
<feature type="domain" description="Peptidase S1" evidence="7">
    <location>
        <begin position="12"/>
        <end position="251"/>
    </location>
</feature>
<evidence type="ECO:0000256" key="1">
    <source>
        <dbReference type="ARBA" id="ARBA00009228"/>
    </source>
</evidence>
<evidence type="ECO:0000256" key="6">
    <source>
        <dbReference type="RuleBase" id="RU363034"/>
    </source>
</evidence>
<dbReference type="PROSITE" id="PS50240">
    <property type="entry name" value="TRYPSIN_DOM"/>
    <property type="match status" value="1"/>
</dbReference>
<evidence type="ECO:0000256" key="5">
    <source>
        <dbReference type="ARBA" id="ARBA00023157"/>
    </source>
</evidence>
<sequence length="252" mass="27472">CGTRSFTKKSRIVGGTDCEAGEWPWQVSLHTGREGHTCGASLISQKWLVSAAHCFKDPHATSLAEPKSWTAFLGLLDQRDRGNPSVQKRGLKRIIVNPYFNDFTYDYDIAVVELDSPVTFTKYVQPICLPDASREFPAGKVLHVTGWGATAEEGSGALILQKAEIRVINQTICKPLLTSPLTPRMICVGVLEGGIDACQGDSGGPLTSIEANNKMYLAGVVSWGEGCARRNKPGAYTRVSLFRDWVRENTGV</sequence>
<dbReference type="PROSITE" id="PS00135">
    <property type="entry name" value="TRYPSIN_SER"/>
    <property type="match status" value="1"/>
</dbReference>
<feature type="non-terminal residue" evidence="9">
    <location>
        <position position="1"/>
    </location>
</feature>
<evidence type="ECO:0000313" key="9">
    <source>
        <dbReference type="RefSeq" id="XP_015261969.1"/>
    </source>
</evidence>
<keyword evidence="5" id="KW-1015">Disulfide bond</keyword>
<dbReference type="InterPro" id="IPR001314">
    <property type="entry name" value="Peptidase_S1A"/>
</dbReference>
<dbReference type="CDD" id="cd00190">
    <property type="entry name" value="Tryp_SPc"/>
    <property type="match status" value="1"/>
</dbReference>
<dbReference type="InterPro" id="IPR018114">
    <property type="entry name" value="TRYPSIN_HIS"/>
</dbReference>
<evidence type="ECO:0000256" key="2">
    <source>
        <dbReference type="ARBA" id="ARBA00022670"/>
    </source>
</evidence>
<accession>A0ABM1JKI2</accession>
<dbReference type="SUPFAM" id="SSF50494">
    <property type="entry name" value="Trypsin-like serine proteases"/>
    <property type="match status" value="1"/>
</dbReference>
<dbReference type="SMART" id="SM00020">
    <property type="entry name" value="Tryp_SPc"/>
    <property type="match status" value="1"/>
</dbReference>
<keyword evidence="3 6" id="KW-0378">Hydrolase</keyword>